<comment type="caution">
    <text evidence="5">The sequence shown here is derived from an EMBL/GenBank/DDBJ whole genome shotgun (WGS) entry which is preliminary data.</text>
</comment>
<evidence type="ECO:0000259" key="4">
    <source>
        <dbReference type="PROSITE" id="PS51781"/>
    </source>
</evidence>
<evidence type="ECO:0000259" key="3">
    <source>
        <dbReference type="PROSITE" id="PS51272"/>
    </source>
</evidence>
<dbReference type="PANTHER" id="PTHR43308:SF5">
    <property type="entry name" value="S-LAYER PROTEIN _ PEPTIDOGLYCAN ENDO-BETA-N-ACETYLGLUCOSAMINIDASE"/>
    <property type="match status" value="1"/>
</dbReference>
<dbReference type="Pfam" id="PF01464">
    <property type="entry name" value="SLT"/>
    <property type="match status" value="1"/>
</dbReference>
<feature type="signal peptide" evidence="2">
    <location>
        <begin position="1"/>
        <end position="23"/>
    </location>
</feature>
<dbReference type="EMBL" id="JADZSC010000002">
    <property type="protein sequence ID" value="MBH0230613.1"/>
    <property type="molecule type" value="Genomic_DNA"/>
</dbReference>
<dbReference type="Proteomes" id="UP000614490">
    <property type="component" value="Unassembled WGS sequence"/>
</dbReference>
<dbReference type="SMART" id="SM00287">
    <property type="entry name" value="SH3b"/>
    <property type="match status" value="1"/>
</dbReference>
<name>A0A931HWA3_9BACI</name>
<organism evidence="5 6">
    <name type="scientific">Halobacillus yeomjeoni</name>
    <dbReference type="NCBI Taxonomy" id="311194"/>
    <lineage>
        <taxon>Bacteria</taxon>
        <taxon>Bacillati</taxon>
        <taxon>Bacillota</taxon>
        <taxon>Bacilli</taxon>
        <taxon>Bacillales</taxon>
        <taxon>Bacillaceae</taxon>
        <taxon>Halobacillus</taxon>
    </lineage>
</organism>
<reference evidence="5 6" key="1">
    <citation type="journal article" date="2005" name="Int. J. Syst. Evol. Microbiol.">
        <title>Halobacillus yeomjeoni sp. nov., isolated from a marine solar saltern in Korea.</title>
        <authorList>
            <person name="Yoon J.H."/>
            <person name="Kang S.J."/>
            <person name="Lee C.H."/>
            <person name="Oh H.W."/>
            <person name="Oh T.K."/>
        </authorList>
    </citation>
    <scope>NUCLEOTIDE SEQUENCE [LARGE SCALE GENOMIC DNA]</scope>
    <source>
        <strain evidence="5 6">KCTC 3957</strain>
    </source>
</reference>
<evidence type="ECO:0000256" key="1">
    <source>
        <dbReference type="ARBA" id="ARBA00022729"/>
    </source>
</evidence>
<dbReference type="Gene3D" id="2.30.30.40">
    <property type="entry name" value="SH3 Domains"/>
    <property type="match status" value="1"/>
</dbReference>
<feature type="domain" description="SLH" evidence="3">
    <location>
        <begin position="375"/>
        <end position="434"/>
    </location>
</feature>
<evidence type="ECO:0000313" key="6">
    <source>
        <dbReference type="Proteomes" id="UP000614490"/>
    </source>
</evidence>
<dbReference type="InterPro" id="IPR051465">
    <property type="entry name" value="Cell_Envelope_Struct_Comp"/>
</dbReference>
<dbReference type="InterPro" id="IPR001119">
    <property type="entry name" value="SLH_dom"/>
</dbReference>
<dbReference type="Gene3D" id="1.10.530.10">
    <property type="match status" value="1"/>
</dbReference>
<feature type="chain" id="PRO_5038864772" evidence="2">
    <location>
        <begin position="24"/>
        <end position="492"/>
    </location>
</feature>
<dbReference type="PROSITE" id="PS51272">
    <property type="entry name" value="SLH"/>
    <property type="match status" value="2"/>
</dbReference>
<dbReference type="SUPFAM" id="SSF53955">
    <property type="entry name" value="Lysozyme-like"/>
    <property type="match status" value="1"/>
</dbReference>
<feature type="domain" description="SH3b" evidence="4">
    <location>
        <begin position="243"/>
        <end position="318"/>
    </location>
</feature>
<dbReference type="PROSITE" id="PS51781">
    <property type="entry name" value="SH3B"/>
    <property type="match status" value="1"/>
</dbReference>
<gene>
    <name evidence="5" type="ORF">H0267_10345</name>
</gene>
<dbReference type="InterPro" id="IPR023346">
    <property type="entry name" value="Lysozyme-like_dom_sf"/>
</dbReference>
<dbReference type="AlphaFoldDB" id="A0A931HWA3"/>
<dbReference type="Pfam" id="PF00395">
    <property type="entry name" value="SLH"/>
    <property type="match status" value="2"/>
</dbReference>
<protein>
    <submittedName>
        <fullName evidence="5">S-layer homology domain-containing protein</fullName>
    </submittedName>
</protein>
<accession>A0A931HWA3</accession>
<dbReference type="InterPro" id="IPR008258">
    <property type="entry name" value="Transglycosylase_SLT_dom_1"/>
</dbReference>
<sequence>MCQIKKMKVVLKTIAGMALLGSAIGMNPNHVLGQESVADQCNYTPVNGENPDYQTINCLLTETAIAHDTPPEIVKSIAEKESGWKQFDENGDPLLSSDGGIGIMQLTNQSSFDQEKLKNNIAYNIDAGVEVLNDKFNRNDLPVINNGERSVIEHWYFSVMAYNGTKPVNSPVKKDSGERNHEAYQELVFNKIHNTLGYRLGVEEMKFDSGDFEYDPDSSKSIVFKKDHYHFLIPFTKSKHFYEQGQSIGAVTDMKVRERPSTSSSQIAQLRVGEVAEITGFHAYEEVDGKSNPFVFYPVTLNDGTKGYVASSYLRNKFKDVPRGHYSVQPIEYLYDMNLLKGKSEDLFGFGEGLSRVHTALFLLRAQNISTENRPDPGFDDVNKDTKYYEEIAAIADEGIFVGDGKNRFNPNQTLTRKEMAVLLQRVYNFDDTSEDHPFTDVSEGIWYDEAVKRIYAADITKGVGNNKFAPDEVVTREQFAAFLTRSIDYRK</sequence>
<dbReference type="RefSeq" id="WP_197317236.1">
    <property type="nucleotide sequence ID" value="NZ_JADZSC010000002.1"/>
</dbReference>
<proteinExistence type="predicted"/>
<keyword evidence="6" id="KW-1185">Reference proteome</keyword>
<dbReference type="InterPro" id="IPR003646">
    <property type="entry name" value="SH3-like_bac-type"/>
</dbReference>
<dbReference type="PANTHER" id="PTHR43308">
    <property type="entry name" value="OUTER MEMBRANE PROTEIN ALPHA-RELATED"/>
    <property type="match status" value="1"/>
</dbReference>
<evidence type="ECO:0000256" key="2">
    <source>
        <dbReference type="SAM" id="SignalP"/>
    </source>
</evidence>
<dbReference type="Pfam" id="PF08239">
    <property type="entry name" value="SH3_3"/>
    <property type="match status" value="1"/>
</dbReference>
<feature type="domain" description="SLH" evidence="3">
    <location>
        <begin position="435"/>
        <end position="492"/>
    </location>
</feature>
<keyword evidence="1 2" id="KW-0732">Signal</keyword>
<evidence type="ECO:0000313" key="5">
    <source>
        <dbReference type="EMBL" id="MBH0230613.1"/>
    </source>
</evidence>